<evidence type="ECO:0000313" key="4">
    <source>
        <dbReference type="Ensembl" id="ENSHCOP00000005858.1"/>
    </source>
</evidence>
<feature type="domain" description="Peptidase M12A" evidence="3">
    <location>
        <begin position="59"/>
        <end position="256"/>
    </location>
</feature>
<dbReference type="PROSITE" id="PS51864">
    <property type="entry name" value="ASTACIN"/>
    <property type="match status" value="1"/>
</dbReference>
<dbReference type="InterPro" id="IPR001506">
    <property type="entry name" value="Peptidase_M12A"/>
</dbReference>
<sequence length="270" mass="30618">MCSQIFCSAGNLEMNIKCFETLCSNHTVCVFSVCDSTESHLIHGDIMVHTNNDDGILRNAVPCTNAGCKWPKIGNTVTIPYEISRAFSKRQKKTITDALTEFESGDRTTFSQFLSSLDFVRFCARCWSYLGRQGNAQQISLQKNGCVFKDIVQHEALHALGFHHEHVRSDRDEHVIINFENIISGFERNFEIEQTNNLGTPYDFQSVMHYAKFAFSKNGLPTIVARDSAVTTFGTATEMSANDYERVNRLYDDAINTRFDSPFMSHSSRF</sequence>
<organism evidence="4 5">
    <name type="scientific">Hippocampus comes</name>
    <name type="common">Tiger tail seahorse</name>
    <dbReference type="NCBI Taxonomy" id="109280"/>
    <lineage>
        <taxon>Eukaryota</taxon>
        <taxon>Metazoa</taxon>
        <taxon>Chordata</taxon>
        <taxon>Craniata</taxon>
        <taxon>Vertebrata</taxon>
        <taxon>Euteleostomi</taxon>
        <taxon>Actinopterygii</taxon>
        <taxon>Neopterygii</taxon>
        <taxon>Teleostei</taxon>
        <taxon>Neoteleostei</taxon>
        <taxon>Acanthomorphata</taxon>
        <taxon>Syngnathiaria</taxon>
        <taxon>Syngnathiformes</taxon>
        <taxon>Syngnathoidei</taxon>
        <taxon>Syngnathidae</taxon>
        <taxon>Hippocampus</taxon>
    </lineage>
</organism>
<comment type="caution">
    <text evidence="1">Lacks conserved residue(s) required for the propagation of feature annotation.</text>
</comment>
<keyword evidence="1 2" id="KW-0479">Metal-binding</keyword>
<accession>A0A3Q2XMI9</accession>
<dbReference type="InterPro" id="IPR024079">
    <property type="entry name" value="MetalloPept_cat_dom_sf"/>
</dbReference>
<feature type="binding site" evidence="1">
    <location>
        <position position="154"/>
    </location>
    <ligand>
        <name>Zn(2+)</name>
        <dbReference type="ChEBI" id="CHEBI:29105"/>
        <note>catalytic</note>
    </ligand>
</feature>
<dbReference type="AlphaFoldDB" id="A0A3Q2XMI9"/>
<dbReference type="GO" id="GO:0008270">
    <property type="term" value="F:zinc ion binding"/>
    <property type="evidence" value="ECO:0007669"/>
    <property type="project" value="UniProtKB-UniRule"/>
</dbReference>
<dbReference type="Gene3D" id="3.40.390.10">
    <property type="entry name" value="Collagenase (Catalytic Domain)"/>
    <property type="match status" value="1"/>
</dbReference>
<dbReference type="PRINTS" id="PR00480">
    <property type="entry name" value="ASTACIN"/>
</dbReference>
<dbReference type="SUPFAM" id="SSF55486">
    <property type="entry name" value="Metalloproteases ('zincins'), catalytic domain"/>
    <property type="match status" value="1"/>
</dbReference>
<keyword evidence="1 2" id="KW-0482">Metalloprotease</keyword>
<dbReference type="GeneTree" id="ENSGT00940000161051"/>
<keyword evidence="1 2" id="KW-0378">Hydrolase</keyword>
<dbReference type="Ensembl" id="ENSHCOT00000004665.1">
    <property type="protein sequence ID" value="ENSHCOP00000005858.1"/>
    <property type="gene ID" value="ENSHCOG00000000257.1"/>
</dbReference>
<keyword evidence="5" id="KW-1185">Reference proteome</keyword>
<feature type="binding site" evidence="1">
    <location>
        <position position="164"/>
    </location>
    <ligand>
        <name>Zn(2+)</name>
        <dbReference type="ChEBI" id="CHEBI:29105"/>
        <note>catalytic</note>
    </ligand>
</feature>
<dbReference type="PANTHER" id="PTHR10127">
    <property type="entry name" value="DISCOIDIN, CUB, EGF, LAMININ , AND ZINC METALLOPROTEASE DOMAIN CONTAINING"/>
    <property type="match status" value="1"/>
</dbReference>
<dbReference type="Proteomes" id="UP000264820">
    <property type="component" value="Unplaced"/>
</dbReference>
<dbReference type="OMA" id="NDYIRIF"/>
<reference evidence="4" key="2">
    <citation type="submission" date="2025-09" db="UniProtKB">
        <authorList>
            <consortium name="Ensembl"/>
        </authorList>
    </citation>
    <scope>IDENTIFICATION</scope>
</reference>
<protein>
    <recommendedName>
        <fullName evidence="2">Metalloendopeptidase</fullName>
        <ecNumber evidence="2">3.4.24.-</ecNumber>
    </recommendedName>
</protein>
<evidence type="ECO:0000313" key="5">
    <source>
        <dbReference type="Proteomes" id="UP000264820"/>
    </source>
</evidence>
<comment type="cofactor">
    <cofactor evidence="1 2">
        <name>Zn(2+)</name>
        <dbReference type="ChEBI" id="CHEBI:29105"/>
    </cofactor>
    <text evidence="1 2">Binds 1 zinc ion per subunit.</text>
</comment>
<dbReference type="GO" id="GO:0004222">
    <property type="term" value="F:metalloendopeptidase activity"/>
    <property type="evidence" value="ECO:0007669"/>
    <property type="project" value="UniProtKB-UniRule"/>
</dbReference>
<dbReference type="GO" id="GO:0006508">
    <property type="term" value="P:proteolysis"/>
    <property type="evidence" value="ECO:0007669"/>
    <property type="project" value="UniProtKB-KW"/>
</dbReference>
<dbReference type="EC" id="3.4.24.-" evidence="2"/>
<proteinExistence type="predicted"/>
<dbReference type="InterPro" id="IPR006026">
    <property type="entry name" value="Peptidase_Metallo"/>
</dbReference>
<dbReference type="PANTHER" id="PTHR10127:SF899">
    <property type="entry name" value="ASTACIN-LIKE METALLOENDOPEPTIDASE-RELATED"/>
    <property type="match status" value="1"/>
</dbReference>
<evidence type="ECO:0000256" key="2">
    <source>
        <dbReference type="RuleBase" id="RU361183"/>
    </source>
</evidence>
<name>A0A3Q2XMI9_HIPCM</name>
<dbReference type="Pfam" id="PF01400">
    <property type="entry name" value="Astacin"/>
    <property type="match status" value="1"/>
</dbReference>
<feature type="binding site" evidence="1">
    <location>
        <position position="158"/>
    </location>
    <ligand>
        <name>Zn(2+)</name>
        <dbReference type="ChEBI" id="CHEBI:29105"/>
        <note>catalytic</note>
    </ligand>
</feature>
<reference evidence="4" key="1">
    <citation type="submission" date="2025-08" db="UniProtKB">
        <authorList>
            <consortium name="Ensembl"/>
        </authorList>
    </citation>
    <scope>IDENTIFICATION</scope>
</reference>
<keyword evidence="1 2" id="KW-0645">Protease</keyword>
<dbReference type="SMART" id="SM00235">
    <property type="entry name" value="ZnMc"/>
    <property type="match status" value="1"/>
</dbReference>
<evidence type="ECO:0000259" key="3">
    <source>
        <dbReference type="PROSITE" id="PS51864"/>
    </source>
</evidence>
<keyword evidence="1 2" id="KW-0862">Zinc</keyword>
<evidence type="ECO:0000256" key="1">
    <source>
        <dbReference type="PROSITE-ProRule" id="PRU01211"/>
    </source>
</evidence>
<feature type="active site" evidence="1">
    <location>
        <position position="155"/>
    </location>
</feature>